<feature type="domain" description="ABC3 transporter permease C-terminal" evidence="7">
    <location>
        <begin position="479"/>
        <end position="585"/>
    </location>
</feature>
<dbReference type="InterPro" id="IPR050250">
    <property type="entry name" value="Macrolide_Exporter_MacB"/>
</dbReference>
<keyword evidence="8" id="KW-0067">ATP-binding</keyword>
<evidence type="ECO:0000256" key="5">
    <source>
        <dbReference type="ARBA" id="ARBA00023136"/>
    </source>
</evidence>
<evidence type="ECO:0000313" key="9">
    <source>
        <dbReference type="Proteomes" id="UP000076079"/>
    </source>
</evidence>
<feature type="transmembrane region" description="Helical" evidence="6">
    <location>
        <begin position="164"/>
        <end position="182"/>
    </location>
</feature>
<dbReference type="STRING" id="1855912.LuPra_01499"/>
<dbReference type="PANTHER" id="PTHR30572">
    <property type="entry name" value="MEMBRANE COMPONENT OF TRANSPORTER-RELATED"/>
    <property type="match status" value="1"/>
</dbReference>
<evidence type="ECO:0000313" key="8">
    <source>
        <dbReference type="EMBL" id="AMY08305.1"/>
    </source>
</evidence>
<accession>A0A143PID7</accession>
<sequence>MFDASESTRARNNFDWEGYARLRPGAAPEAIGVEAASASWPMRRTGNGWRTLHGVPLTETVFVDREENRQALLLLQTTVGFVLFIACMNVGSLLLARATARQHEFTLRAALGAGRGRLFRQLLAESLLLASAAGIGGLLLSVGGSRVVANVWGWHPTASFDPRVLAFTSAVGLGTAILASLAPARHLLQHSDETALREHGRTAGVNQKSRRILQALLVCEISLALALLLGAGALIKSLSVRLQRTPGFATANLLLARTHFLGARYAAAGTKAEFIRRAVDQIESLPGVRAAAVVDPYPPAGDAAFPVRAAGAHVFGDDPPLVRHRSVTVGYVRTLAIRMIRGRDFDRRDVGSVPGKVIINEAMARRFWPGENPVGGSIATTRGGAPAVLDVIGVVATADNNIEYRNEPRPEIIELAAVPSQAPWFMIRTDRDAMQVLPSIRAAVLAVDPNQPLAAVRTVEGWIAQESAGHRSLSQFLASFAVLALALVAIGIYGIVSYTAWLRRREVGVRIALGASRASIVGLFLGDTVRLLIVSIPLGLASSWALTRWMAALLFGVGPAEPTVLVTACGCVVAAISLAAIRPVWQCSRTDPASVLRAE</sequence>
<keyword evidence="5 6" id="KW-0472">Membrane</keyword>
<keyword evidence="2" id="KW-1003">Cell membrane</keyword>
<dbReference type="Proteomes" id="UP000076079">
    <property type="component" value="Chromosome"/>
</dbReference>
<feature type="transmembrane region" description="Helical" evidence="6">
    <location>
        <begin position="476"/>
        <end position="501"/>
    </location>
</feature>
<dbReference type="InterPro" id="IPR003838">
    <property type="entry name" value="ABC3_permease_C"/>
</dbReference>
<reference evidence="9" key="2">
    <citation type="submission" date="2016-04" db="EMBL/GenBank/DDBJ databases">
        <title>First Complete Genome Sequence of a Subdivision 6 Acidobacterium.</title>
        <authorList>
            <person name="Huang S."/>
            <person name="Vieira S."/>
            <person name="Bunk B."/>
            <person name="Riedel T."/>
            <person name="Sproeer C."/>
            <person name="Overmann J."/>
        </authorList>
    </citation>
    <scope>NUCLEOTIDE SEQUENCE [LARGE SCALE GENOMIC DNA]</scope>
    <source>
        <strain evidence="9">DSM 100886 HEG_-6_39</strain>
    </source>
</reference>
<evidence type="ECO:0000256" key="2">
    <source>
        <dbReference type="ARBA" id="ARBA00022475"/>
    </source>
</evidence>
<keyword evidence="4 6" id="KW-1133">Transmembrane helix</keyword>
<evidence type="ECO:0000256" key="6">
    <source>
        <dbReference type="SAM" id="Phobius"/>
    </source>
</evidence>
<feature type="transmembrane region" description="Helical" evidence="6">
    <location>
        <begin position="73"/>
        <end position="96"/>
    </location>
</feature>
<evidence type="ECO:0000259" key="7">
    <source>
        <dbReference type="Pfam" id="PF02687"/>
    </source>
</evidence>
<reference evidence="8 9" key="1">
    <citation type="journal article" date="2016" name="Genome Announc.">
        <title>First Complete Genome Sequence of a Subdivision 6 Acidobacterium Strain.</title>
        <authorList>
            <person name="Huang S."/>
            <person name="Vieira S."/>
            <person name="Bunk B."/>
            <person name="Riedel T."/>
            <person name="Sproer C."/>
            <person name="Overmann J."/>
        </authorList>
    </citation>
    <scope>NUCLEOTIDE SEQUENCE [LARGE SCALE GENOMIC DNA]</scope>
    <source>
        <strain evidence="9">DSM 100886 HEG_-6_39</strain>
    </source>
</reference>
<feature type="domain" description="ABC3 transporter permease C-terminal" evidence="7">
    <location>
        <begin position="79"/>
        <end position="190"/>
    </location>
</feature>
<gene>
    <name evidence="8" type="ORF">LuPra_01499</name>
</gene>
<dbReference type="PANTHER" id="PTHR30572:SF18">
    <property type="entry name" value="ABC-TYPE MACROLIDE FAMILY EXPORT SYSTEM PERMEASE COMPONENT 2"/>
    <property type="match status" value="1"/>
</dbReference>
<feature type="transmembrane region" description="Helical" evidence="6">
    <location>
        <begin position="563"/>
        <end position="581"/>
    </location>
</feature>
<feature type="transmembrane region" description="Helical" evidence="6">
    <location>
        <begin position="215"/>
        <end position="235"/>
    </location>
</feature>
<evidence type="ECO:0000256" key="1">
    <source>
        <dbReference type="ARBA" id="ARBA00004651"/>
    </source>
</evidence>
<proteinExistence type="predicted"/>
<dbReference type="Pfam" id="PF02687">
    <property type="entry name" value="FtsX"/>
    <property type="match status" value="2"/>
</dbReference>
<feature type="transmembrane region" description="Helical" evidence="6">
    <location>
        <begin position="532"/>
        <end position="557"/>
    </location>
</feature>
<dbReference type="AlphaFoldDB" id="A0A143PID7"/>
<keyword evidence="9" id="KW-1185">Reference proteome</keyword>
<name>A0A143PID7_LUTPR</name>
<organism evidence="8 9">
    <name type="scientific">Luteitalea pratensis</name>
    <dbReference type="NCBI Taxonomy" id="1855912"/>
    <lineage>
        <taxon>Bacteria</taxon>
        <taxon>Pseudomonadati</taxon>
        <taxon>Acidobacteriota</taxon>
        <taxon>Vicinamibacteria</taxon>
        <taxon>Vicinamibacterales</taxon>
        <taxon>Vicinamibacteraceae</taxon>
        <taxon>Luteitalea</taxon>
    </lineage>
</organism>
<feature type="transmembrane region" description="Helical" evidence="6">
    <location>
        <begin position="122"/>
        <end position="144"/>
    </location>
</feature>
<dbReference type="GO" id="GO:0005886">
    <property type="term" value="C:plasma membrane"/>
    <property type="evidence" value="ECO:0007669"/>
    <property type="project" value="UniProtKB-SubCell"/>
</dbReference>
<dbReference type="GO" id="GO:0005524">
    <property type="term" value="F:ATP binding"/>
    <property type="evidence" value="ECO:0007669"/>
    <property type="project" value="UniProtKB-KW"/>
</dbReference>
<evidence type="ECO:0000256" key="3">
    <source>
        <dbReference type="ARBA" id="ARBA00022692"/>
    </source>
</evidence>
<comment type="subcellular location">
    <subcellularLocation>
        <location evidence="1">Cell membrane</location>
        <topology evidence="1">Multi-pass membrane protein</topology>
    </subcellularLocation>
</comment>
<evidence type="ECO:0000256" key="4">
    <source>
        <dbReference type="ARBA" id="ARBA00022989"/>
    </source>
</evidence>
<dbReference type="GO" id="GO:0022857">
    <property type="term" value="F:transmembrane transporter activity"/>
    <property type="evidence" value="ECO:0007669"/>
    <property type="project" value="TreeGrafter"/>
</dbReference>
<protein>
    <submittedName>
        <fullName evidence="8">Macrolide transporter ATP-binding /permease protein</fullName>
    </submittedName>
</protein>
<dbReference type="KEGG" id="abac:LuPra_01499"/>
<keyword evidence="8" id="KW-0547">Nucleotide-binding</keyword>
<dbReference type="EMBL" id="CP015136">
    <property type="protein sequence ID" value="AMY08305.1"/>
    <property type="molecule type" value="Genomic_DNA"/>
</dbReference>
<keyword evidence="3 6" id="KW-0812">Transmembrane</keyword>